<dbReference type="EMBL" id="QTSX02004539">
    <property type="protein sequence ID" value="KAJ9064083.1"/>
    <property type="molecule type" value="Genomic_DNA"/>
</dbReference>
<sequence length="101" mass="11032">MDRFEAFNTAVRNAIKSGCVVITSTGNDDMDACKFSPACESGAITVGASDIYDMRANFSNWEQCLDVFAPGENILSLSIDGDPLSPAPPWLLLTWRGWQQI</sequence>
<dbReference type="EC" id="3.4.21.48" evidence="1"/>
<keyword evidence="1" id="KW-0378">Hydrolase</keyword>
<name>A0ACC2SNZ9_9FUNG</name>
<keyword evidence="2" id="KW-1185">Reference proteome</keyword>
<evidence type="ECO:0000313" key="2">
    <source>
        <dbReference type="Proteomes" id="UP001165960"/>
    </source>
</evidence>
<comment type="caution">
    <text evidence="1">The sequence shown here is derived from an EMBL/GenBank/DDBJ whole genome shotgun (WGS) entry which is preliminary data.</text>
</comment>
<accession>A0ACC2SNZ9</accession>
<dbReference type="Proteomes" id="UP001165960">
    <property type="component" value="Unassembled WGS sequence"/>
</dbReference>
<proteinExistence type="predicted"/>
<evidence type="ECO:0000313" key="1">
    <source>
        <dbReference type="EMBL" id="KAJ9064083.1"/>
    </source>
</evidence>
<reference evidence="1" key="1">
    <citation type="submission" date="2022-04" db="EMBL/GenBank/DDBJ databases">
        <title>Genome of the entomopathogenic fungus Entomophthora muscae.</title>
        <authorList>
            <person name="Elya C."/>
            <person name="Lovett B.R."/>
            <person name="Lee E."/>
            <person name="Macias A.M."/>
            <person name="Hajek A.E."/>
            <person name="De Bivort B.L."/>
            <person name="Kasson M.T."/>
            <person name="De Fine Licht H.H."/>
            <person name="Stajich J.E."/>
        </authorList>
    </citation>
    <scope>NUCLEOTIDE SEQUENCE</scope>
    <source>
        <strain evidence="1">Berkeley</strain>
    </source>
</reference>
<organism evidence="1 2">
    <name type="scientific">Entomophthora muscae</name>
    <dbReference type="NCBI Taxonomy" id="34485"/>
    <lineage>
        <taxon>Eukaryota</taxon>
        <taxon>Fungi</taxon>
        <taxon>Fungi incertae sedis</taxon>
        <taxon>Zoopagomycota</taxon>
        <taxon>Entomophthoromycotina</taxon>
        <taxon>Entomophthoromycetes</taxon>
        <taxon>Entomophthorales</taxon>
        <taxon>Entomophthoraceae</taxon>
        <taxon>Entomophthora</taxon>
    </lineage>
</organism>
<gene>
    <name evidence="1" type="primary">SUB8</name>
    <name evidence="1" type="ORF">DSO57_1034102</name>
</gene>
<keyword evidence="1" id="KW-0645">Protease</keyword>
<protein>
    <submittedName>
        <fullName evidence="1">Serine protease</fullName>
        <ecNumber evidence="1">3.4.21.48</ecNumber>
    </submittedName>
</protein>